<feature type="domain" description="N-acetyltransferase" evidence="1">
    <location>
        <begin position="11"/>
        <end position="150"/>
    </location>
</feature>
<dbReference type="SUPFAM" id="SSF55729">
    <property type="entry name" value="Acyl-CoA N-acyltransferases (Nat)"/>
    <property type="match status" value="1"/>
</dbReference>
<reference evidence="3" key="1">
    <citation type="journal article" date="2019" name="Int. J. Syst. Evol. Microbiol.">
        <title>The Global Catalogue of Microorganisms (GCM) 10K type strain sequencing project: providing services to taxonomists for standard genome sequencing and annotation.</title>
        <authorList>
            <consortium name="The Broad Institute Genomics Platform"/>
            <consortium name="The Broad Institute Genome Sequencing Center for Infectious Disease"/>
            <person name="Wu L."/>
            <person name="Ma J."/>
        </authorList>
    </citation>
    <scope>NUCLEOTIDE SEQUENCE [LARGE SCALE GENOMIC DNA]</scope>
    <source>
        <strain evidence="3">KCTC 42953</strain>
    </source>
</reference>
<evidence type="ECO:0000313" key="2">
    <source>
        <dbReference type="EMBL" id="MFC3193986.1"/>
    </source>
</evidence>
<dbReference type="EC" id="2.3.-.-" evidence="2"/>
<comment type="caution">
    <text evidence="2">The sequence shown here is derived from an EMBL/GenBank/DDBJ whole genome shotgun (WGS) entry which is preliminary data.</text>
</comment>
<keyword evidence="3" id="KW-1185">Reference proteome</keyword>
<gene>
    <name evidence="2" type="ORF">ACFODZ_07015</name>
</gene>
<keyword evidence="2" id="KW-0808">Transferase</keyword>
<proteinExistence type="predicted"/>
<dbReference type="RefSeq" id="WP_157892919.1">
    <property type="nucleotide sequence ID" value="NZ_JBHRTS010000003.1"/>
</dbReference>
<evidence type="ECO:0000313" key="3">
    <source>
        <dbReference type="Proteomes" id="UP001595533"/>
    </source>
</evidence>
<sequence>MHKLRLVDESGMIEGLDESAHEQLPEMIRQVNDQMADFYAGAGFQPPWIGYVTEHEGHFVGGGAFKSVPDQGRVEIAYYTLADMENQGHATATAQALIDLAIQHDEELSIVAQTLPETNASNYLLQKLGFQFHDVIDHPEDGPVWEWRLF</sequence>
<dbReference type="PROSITE" id="PS51186">
    <property type="entry name" value="GNAT"/>
    <property type="match status" value="1"/>
</dbReference>
<accession>A0ABV7JD18</accession>
<keyword evidence="2" id="KW-0012">Acyltransferase</keyword>
<protein>
    <submittedName>
        <fullName evidence="2">GNAT family N-acetyltransferase</fullName>
        <ecNumber evidence="2">2.3.-.-</ecNumber>
    </submittedName>
</protein>
<organism evidence="2 3">
    <name type="scientific">Marinicella sediminis</name>
    <dbReference type="NCBI Taxonomy" id="1792834"/>
    <lineage>
        <taxon>Bacteria</taxon>
        <taxon>Pseudomonadati</taxon>
        <taxon>Pseudomonadota</taxon>
        <taxon>Gammaproteobacteria</taxon>
        <taxon>Lysobacterales</taxon>
        <taxon>Marinicellaceae</taxon>
        <taxon>Marinicella</taxon>
    </lineage>
</organism>
<dbReference type="Proteomes" id="UP001595533">
    <property type="component" value="Unassembled WGS sequence"/>
</dbReference>
<dbReference type="Gene3D" id="3.40.630.30">
    <property type="match status" value="1"/>
</dbReference>
<dbReference type="InterPro" id="IPR016181">
    <property type="entry name" value="Acyl_CoA_acyltransferase"/>
</dbReference>
<dbReference type="GO" id="GO:0016746">
    <property type="term" value="F:acyltransferase activity"/>
    <property type="evidence" value="ECO:0007669"/>
    <property type="project" value="UniProtKB-KW"/>
</dbReference>
<name>A0ABV7JD18_9GAMM</name>
<dbReference type="InterPro" id="IPR000182">
    <property type="entry name" value="GNAT_dom"/>
</dbReference>
<evidence type="ECO:0000259" key="1">
    <source>
        <dbReference type="PROSITE" id="PS51186"/>
    </source>
</evidence>
<dbReference type="EMBL" id="JBHRTS010000003">
    <property type="protein sequence ID" value="MFC3193986.1"/>
    <property type="molecule type" value="Genomic_DNA"/>
</dbReference>
<dbReference type="Pfam" id="PF13302">
    <property type="entry name" value="Acetyltransf_3"/>
    <property type="match status" value="1"/>
</dbReference>